<feature type="transmembrane region" description="Helical" evidence="6">
    <location>
        <begin position="146"/>
        <end position="168"/>
    </location>
</feature>
<keyword evidence="2 6" id="KW-0812">Transmembrane</keyword>
<gene>
    <name evidence="7" type="primary">AVEN_28735_1</name>
    <name evidence="7" type="ORF">TNCT_451</name>
</gene>
<proteinExistence type="predicted"/>
<dbReference type="OrthoDB" id="6430265at2759"/>
<reference evidence="7" key="1">
    <citation type="submission" date="2020-07" db="EMBL/GenBank/DDBJ databases">
        <title>Multicomponent nature underlies the extraordinary mechanical properties of spider dragline silk.</title>
        <authorList>
            <person name="Kono N."/>
            <person name="Nakamura H."/>
            <person name="Mori M."/>
            <person name="Yoshida Y."/>
            <person name="Ohtoshi R."/>
            <person name="Malay A.D."/>
            <person name="Moran D.A.P."/>
            <person name="Tomita M."/>
            <person name="Numata K."/>
            <person name="Arakawa K."/>
        </authorList>
    </citation>
    <scope>NUCLEOTIDE SEQUENCE</scope>
</reference>
<feature type="transmembrane region" description="Helical" evidence="6">
    <location>
        <begin position="379"/>
        <end position="400"/>
    </location>
</feature>
<evidence type="ECO:0008006" key="9">
    <source>
        <dbReference type="Google" id="ProtNLM"/>
    </source>
</evidence>
<dbReference type="AlphaFoldDB" id="A0A8X6HG40"/>
<keyword evidence="3 6" id="KW-1133">Transmembrane helix</keyword>
<dbReference type="GO" id="GO:0016020">
    <property type="term" value="C:membrane"/>
    <property type="evidence" value="ECO:0007669"/>
    <property type="project" value="UniProtKB-SubCell"/>
</dbReference>
<evidence type="ECO:0000256" key="5">
    <source>
        <dbReference type="ARBA" id="ARBA00023170"/>
    </source>
</evidence>
<feature type="transmembrane region" description="Helical" evidence="6">
    <location>
        <begin position="304"/>
        <end position="324"/>
    </location>
</feature>
<sequence>MKSPVVSLIEKKGTHSSVIFVQNKKEKLDVQFLKSFNPIISLFFVVGIVIDIPEAYNLTRIHHYLRIFTKNLCSLFTVFTVSSQLLWLLELPEKKVEAPFLFAFILQTSAYLTIYRSRHQIEMILKRLSHISKSLEYSTDYRKRKLIARFYCGLLYGLIVVYVFYYFYSGQRRLVKEHLKNSSFFKNILRIPGNYAMIYRDVSLCCYSLGNSLAMTSTAACFTFMCIQMKALFHHLGTQIRDLKVRDDFYRLFDAYNELVAVVNLVDDVFSYSALVIVVNCMTGLFRVIYSLVFVREICFQNDFYFCFMGFYYLIILLSVISMASETVQFGKHVQELIVSIPGSFPSHYHELKLLIKIKNVKRKVALTLWKMYAIDRSLVVSALGTFTTYGLLFATLGNVQNQEKN</sequence>
<keyword evidence="8" id="KW-1185">Reference proteome</keyword>
<evidence type="ECO:0000256" key="6">
    <source>
        <dbReference type="SAM" id="Phobius"/>
    </source>
</evidence>
<evidence type="ECO:0000313" key="8">
    <source>
        <dbReference type="Proteomes" id="UP000887116"/>
    </source>
</evidence>
<evidence type="ECO:0000256" key="1">
    <source>
        <dbReference type="ARBA" id="ARBA00004141"/>
    </source>
</evidence>
<dbReference type="Proteomes" id="UP000887116">
    <property type="component" value="Unassembled WGS sequence"/>
</dbReference>
<keyword evidence="4 6" id="KW-0472">Membrane</keyword>
<evidence type="ECO:0000256" key="3">
    <source>
        <dbReference type="ARBA" id="ARBA00022989"/>
    </source>
</evidence>
<dbReference type="PANTHER" id="PTHR21421:SF29">
    <property type="entry name" value="GUSTATORY RECEPTOR 5A FOR TREHALOSE-RELATED"/>
    <property type="match status" value="1"/>
</dbReference>
<feature type="transmembrane region" description="Helical" evidence="6">
    <location>
        <begin position="100"/>
        <end position="117"/>
    </location>
</feature>
<accession>A0A8X6HG40</accession>
<feature type="transmembrane region" description="Helical" evidence="6">
    <location>
        <begin position="36"/>
        <end position="56"/>
    </location>
</feature>
<evidence type="ECO:0000256" key="2">
    <source>
        <dbReference type="ARBA" id="ARBA00022692"/>
    </source>
</evidence>
<dbReference type="PANTHER" id="PTHR21421">
    <property type="entry name" value="GUSTATORY RECEPTOR"/>
    <property type="match status" value="1"/>
</dbReference>
<evidence type="ECO:0000313" key="7">
    <source>
        <dbReference type="EMBL" id="GFR22203.1"/>
    </source>
</evidence>
<feature type="transmembrane region" description="Helical" evidence="6">
    <location>
        <begin position="269"/>
        <end position="292"/>
    </location>
</feature>
<protein>
    <recommendedName>
        <fullName evidence="9">Gustatory receptor</fullName>
    </recommendedName>
</protein>
<dbReference type="GO" id="GO:0038023">
    <property type="term" value="F:signaling receptor activity"/>
    <property type="evidence" value="ECO:0007669"/>
    <property type="project" value="UniProtKB-ARBA"/>
</dbReference>
<organism evidence="7 8">
    <name type="scientific">Trichonephila clavata</name>
    <name type="common">Joro spider</name>
    <name type="synonym">Nephila clavata</name>
    <dbReference type="NCBI Taxonomy" id="2740835"/>
    <lineage>
        <taxon>Eukaryota</taxon>
        <taxon>Metazoa</taxon>
        <taxon>Ecdysozoa</taxon>
        <taxon>Arthropoda</taxon>
        <taxon>Chelicerata</taxon>
        <taxon>Arachnida</taxon>
        <taxon>Araneae</taxon>
        <taxon>Araneomorphae</taxon>
        <taxon>Entelegynae</taxon>
        <taxon>Araneoidea</taxon>
        <taxon>Nephilidae</taxon>
        <taxon>Trichonephila</taxon>
    </lineage>
</organism>
<dbReference type="GO" id="GO:0007606">
    <property type="term" value="P:sensory perception of chemical stimulus"/>
    <property type="evidence" value="ECO:0007669"/>
    <property type="project" value="TreeGrafter"/>
</dbReference>
<dbReference type="GO" id="GO:0051606">
    <property type="term" value="P:detection of stimulus"/>
    <property type="evidence" value="ECO:0007669"/>
    <property type="project" value="UniProtKB-ARBA"/>
</dbReference>
<feature type="transmembrane region" description="Helical" evidence="6">
    <location>
        <begin position="68"/>
        <end position="88"/>
    </location>
</feature>
<comment type="subcellular location">
    <subcellularLocation>
        <location evidence="1">Membrane</location>
        <topology evidence="1">Multi-pass membrane protein</topology>
    </subcellularLocation>
</comment>
<evidence type="ECO:0000256" key="4">
    <source>
        <dbReference type="ARBA" id="ARBA00023136"/>
    </source>
</evidence>
<comment type="caution">
    <text evidence="7">The sequence shown here is derived from an EMBL/GenBank/DDBJ whole genome shotgun (WGS) entry which is preliminary data.</text>
</comment>
<dbReference type="EMBL" id="BMAO01038046">
    <property type="protein sequence ID" value="GFR22203.1"/>
    <property type="molecule type" value="Genomic_DNA"/>
</dbReference>
<keyword evidence="5" id="KW-0675">Receptor</keyword>
<name>A0A8X6HG40_TRICU</name>